<comment type="similarity">
    <text evidence="1">Belongs to the peptidase C40 family.</text>
</comment>
<evidence type="ECO:0000256" key="3">
    <source>
        <dbReference type="ARBA" id="ARBA00022801"/>
    </source>
</evidence>
<dbReference type="Pfam" id="PF00877">
    <property type="entry name" value="NLPC_P60"/>
    <property type="match status" value="1"/>
</dbReference>
<organism evidence="6 7">
    <name type="scientific">Agaribacillus aureus</name>
    <dbReference type="NCBI Taxonomy" id="3051825"/>
    <lineage>
        <taxon>Bacteria</taxon>
        <taxon>Pseudomonadati</taxon>
        <taxon>Bacteroidota</taxon>
        <taxon>Cytophagia</taxon>
        <taxon>Cytophagales</taxon>
        <taxon>Splendidivirgaceae</taxon>
        <taxon>Agaribacillus</taxon>
    </lineage>
</organism>
<dbReference type="SUPFAM" id="SSF54001">
    <property type="entry name" value="Cysteine proteinases"/>
    <property type="match status" value="1"/>
</dbReference>
<evidence type="ECO:0000259" key="5">
    <source>
        <dbReference type="PROSITE" id="PS51935"/>
    </source>
</evidence>
<dbReference type="InterPro" id="IPR051202">
    <property type="entry name" value="Peptidase_C40"/>
</dbReference>
<proteinExistence type="inferred from homology"/>
<reference evidence="6" key="1">
    <citation type="submission" date="2023-06" db="EMBL/GenBank/DDBJ databases">
        <title>Genomic of Agaribacillus aureum.</title>
        <authorList>
            <person name="Wang G."/>
        </authorList>
    </citation>
    <scope>NUCLEOTIDE SEQUENCE</scope>
    <source>
        <strain evidence="6">BMA12</strain>
    </source>
</reference>
<comment type="caution">
    <text evidence="6">The sequence shown here is derived from an EMBL/GenBank/DDBJ whole genome shotgun (WGS) entry which is preliminary data.</text>
</comment>
<dbReference type="EMBL" id="JAUJEB010000007">
    <property type="protein sequence ID" value="MDN5216101.1"/>
    <property type="molecule type" value="Genomic_DNA"/>
</dbReference>
<dbReference type="Gene3D" id="3.90.1720.10">
    <property type="entry name" value="endopeptidase domain like (from Nostoc punctiforme)"/>
    <property type="match status" value="1"/>
</dbReference>
<dbReference type="InterPro" id="IPR038765">
    <property type="entry name" value="Papain-like_cys_pep_sf"/>
</dbReference>
<dbReference type="PROSITE" id="PS51935">
    <property type="entry name" value="NLPC_P60"/>
    <property type="match status" value="1"/>
</dbReference>
<dbReference type="InterPro" id="IPR000064">
    <property type="entry name" value="NLP_P60_dom"/>
</dbReference>
<gene>
    <name evidence="6" type="ORF">QQ020_28770</name>
</gene>
<dbReference type="PANTHER" id="PTHR47053:SF1">
    <property type="entry name" value="MUREIN DD-ENDOPEPTIDASE MEPH-RELATED"/>
    <property type="match status" value="1"/>
</dbReference>
<keyword evidence="2" id="KW-0645">Protease</keyword>
<evidence type="ECO:0000256" key="2">
    <source>
        <dbReference type="ARBA" id="ARBA00022670"/>
    </source>
</evidence>
<evidence type="ECO:0000313" key="7">
    <source>
        <dbReference type="Proteomes" id="UP001172083"/>
    </source>
</evidence>
<keyword evidence="4" id="KW-0788">Thiol protease</keyword>
<name>A0ABT8LGF9_9BACT</name>
<dbReference type="RefSeq" id="WP_346761434.1">
    <property type="nucleotide sequence ID" value="NZ_JAUJEB010000007.1"/>
</dbReference>
<protein>
    <submittedName>
        <fullName evidence="6">C40 family peptidase</fullName>
    </submittedName>
</protein>
<dbReference type="PROSITE" id="PS51257">
    <property type="entry name" value="PROKAR_LIPOPROTEIN"/>
    <property type="match status" value="1"/>
</dbReference>
<dbReference type="Proteomes" id="UP001172083">
    <property type="component" value="Unassembled WGS sequence"/>
</dbReference>
<keyword evidence="3" id="KW-0378">Hydrolase</keyword>
<dbReference type="PANTHER" id="PTHR47053">
    <property type="entry name" value="MUREIN DD-ENDOPEPTIDASE MEPH-RELATED"/>
    <property type="match status" value="1"/>
</dbReference>
<evidence type="ECO:0000256" key="1">
    <source>
        <dbReference type="ARBA" id="ARBA00007074"/>
    </source>
</evidence>
<keyword evidence="7" id="KW-1185">Reference proteome</keyword>
<evidence type="ECO:0000256" key="4">
    <source>
        <dbReference type="ARBA" id="ARBA00022807"/>
    </source>
</evidence>
<accession>A0ABT8LGF9</accession>
<sequence length="165" mass="18489">MMCSKPFLFTKFHYIIALILLVSAGCASNRKLTVREQKVNKIINTSKTFMGTPYRYGGTSARGMDCSGLLLISFKSADISLPRSAREQSKIGKPVSIQQLRRGDLVFFATKKRGRKVSHAGLVTEIKGKRSVKFIHASSSRGVIEDNLYSSYYKKAFVKARRPVF</sequence>
<evidence type="ECO:0000313" key="6">
    <source>
        <dbReference type="EMBL" id="MDN5216101.1"/>
    </source>
</evidence>
<feature type="domain" description="NlpC/P60" evidence="5">
    <location>
        <begin position="36"/>
        <end position="164"/>
    </location>
</feature>